<dbReference type="InterPro" id="IPR036271">
    <property type="entry name" value="Tet_transcr_reg_TetR-rel_C_sf"/>
</dbReference>
<dbReference type="GO" id="GO:0003677">
    <property type="term" value="F:DNA binding"/>
    <property type="evidence" value="ECO:0007669"/>
    <property type="project" value="UniProtKB-UniRule"/>
</dbReference>
<dbReference type="PRINTS" id="PR00455">
    <property type="entry name" value="HTHTETR"/>
</dbReference>
<keyword evidence="7" id="KW-1185">Reference proteome</keyword>
<dbReference type="Pfam" id="PF00440">
    <property type="entry name" value="TetR_N"/>
    <property type="match status" value="1"/>
</dbReference>
<dbReference type="STRING" id="545619.SAMN04489860_0198"/>
<dbReference type="Pfam" id="PF16925">
    <property type="entry name" value="TetR_C_13"/>
    <property type="match status" value="1"/>
</dbReference>
<accession>A0A1H1MDI5</accession>
<name>A0A1H1MDI5_9CELL</name>
<evidence type="ECO:0000256" key="3">
    <source>
        <dbReference type="ARBA" id="ARBA00023163"/>
    </source>
</evidence>
<reference evidence="6 7" key="1">
    <citation type="submission" date="2016-10" db="EMBL/GenBank/DDBJ databases">
        <authorList>
            <person name="de Groot N.N."/>
        </authorList>
    </citation>
    <scope>NUCLEOTIDE SEQUENCE [LARGE SCALE GENOMIC DNA]</scope>
    <source>
        <strain evidence="6 7">DSM 22126</strain>
    </source>
</reference>
<evidence type="ECO:0000256" key="2">
    <source>
        <dbReference type="ARBA" id="ARBA00023125"/>
    </source>
</evidence>
<feature type="DNA-binding region" description="H-T-H motif" evidence="4">
    <location>
        <begin position="36"/>
        <end position="55"/>
    </location>
</feature>
<evidence type="ECO:0000313" key="6">
    <source>
        <dbReference type="EMBL" id="SDR84425.1"/>
    </source>
</evidence>
<dbReference type="PROSITE" id="PS50977">
    <property type="entry name" value="HTH_TETR_2"/>
    <property type="match status" value="1"/>
</dbReference>
<proteinExistence type="predicted"/>
<dbReference type="eggNOG" id="COG1309">
    <property type="taxonomic scope" value="Bacteria"/>
</dbReference>
<gene>
    <name evidence="6" type="ORF">SAMN04489860_0198</name>
</gene>
<dbReference type="AlphaFoldDB" id="A0A1H1MDI5"/>
<sequence>MTTATPVSNRPASPVRERILEAATEQFYREGIRAVSADKIIAAAEISKVTFYRHFRTKDDLVVAYLEASAARERHLITEARTENAGRPLDTLRFLATVAGEVACRPGFRGCAFVNAGAEYPDADHPVRDTIATHRRWYLATFRELAEEAGADEPAEVAEELMMLRDGAMVAGHVGDATLLADRLTSVGRAVLLAHTRPRPTHAILDP</sequence>
<dbReference type="PANTHER" id="PTHR47506">
    <property type="entry name" value="TRANSCRIPTIONAL REGULATORY PROTEIN"/>
    <property type="match status" value="1"/>
</dbReference>
<dbReference type="InterPro" id="IPR011075">
    <property type="entry name" value="TetR_C"/>
</dbReference>
<feature type="domain" description="HTH tetR-type" evidence="5">
    <location>
        <begin position="13"/>
        <end position="73"/>
    </location>
</feature>
<dbReference type="EMBL" id="LT629776">
    <property type="protein sequence ID" value="SDR84425.1"/>
    <property type="molecule type" value="Genomic_DNA"/>
</dbReference>
<keyword evidence="2 4" id="KW-0238">DNA-binding</keyword>
<dbReference type="RefSeq" id="WP_083371245.1">
    <property type="nucleotide sequence ID" value="NZ_LT629776.1"/>
</dbReference>
<evidence type="ECO:0000259" key="5">
    <source>
        <dbReference type="PROSITE" id="PS50977"/>
    </source>
</evidence>
<keyword evidence="3" id="KW-0804">Transcription</keyword>
<dbReference type="PANTHER" id="PTHR47506:SF1">
    <property type="entry name" value="HTH-TYPE TRANSCRIPTIONAL REGULATOR YJDC"/>
    <property type="match status" value="1"/>
</dbReference>
<evidence type="ECO:0000256" key="1">
    <source>
        <dbReference type="ARBA" id="ARBA00023015"/>
    </source>
</evidence>
<dbReference type="Proteomes" id="UP000185663">
    <property type="component" value="Chromosome I"/>
</dbReference>
<dbReference type="OrthoDB" id="3196926at2"/>
<evidence type="ECO:0000313" key="7">
    <source>
        <dbReference type="Proteomes" id="UP000185663"/>
    </source>
</evidence>
<keyword evidence="1" id="KW-0805">Transcription regulation</keyword>
<organism evidence="6 7">
    <name type="scientific">Paraoerskovia marina</name>
    <dbReference type="NCBI Taxonomy" id="545619"/>
    <lineage>
        <taxon>Bacteria</taxon>
        <taxon>Bacillati</taxon>
        <taxon>Actinomycetota</taxon>
        <taxon>Actinomycetes</taxon>
        <taxon>Micrococcales</taxon>
        <taxon>Cellulomonadaceae</taxon>
        <taxon>Paraoerskovia</taxon>
    </lineage>
</organism>
<dbReference type="Gene3D" id="1.10.357.10">
    <property type="entry name" value="Tetracycline Repressor, domain 2"/>
    <property type="match status" value="1"/>
</dbReference>
<dbReference type="InterPro" id="IPR009057">
    <property type="entry name" value="Homeodomain-like_sf"/>
</dbReference>
<dbReference type="SUPFAM" id="SSF46689">
    <property type="entry name" value="Homeodomain-like"/>
    <property type="match status" value="1"/>
</dbReference>
<dbReference type="InterPro" id="IPR001647">
    <property type="entry name" value="HTH_TetR"/>
</dbReference>
<protein>
    <submittedName>
        <fullName evidence="6">DNA-binding transcriptional regulator, AcrR family</fullName>
    </submittedName>
</protein>
<evidence type="ECO:0000256" key="4">
    <source>
        <dbReference type="PROSITE-ProRule" id="PRU00335"/>
    </source>
</evidence>
<dbReference type="SUPFAM" id="SSF48498">
    <property type="entry name" value="Tetracyclin repressor-like, C-terminal domain"/>
    <property type="match status" value="1"/>
</dbReference>